<feature type="non-terminal residue" evidence="6">
    <location>
        <position position="201"/>
    </location>
</feature>
<keyword evidence="3 4" id="KW-1015">Disulfide bond</keyword>
<feature type="domain" description="Sushi" evidence="5">
    <location>
        <begin position="73"/>
        <end position="131"/>
    </location>
</feature>
<feature type="disulfide bond" evidence="4">
    <location>
        <begin position="102"/>
        <end position="129"/>
    </location>
</feature>
<proteinExistence type="predicted"/>
<dbReference type="PANTHER" id="PTHR45656:SF4">
    <property type="entry name" value="PROTEIN CBR-CLEC-78"/>
    <property type="match status" value="1"/>
</dbReference>
<dbReference type="SMART" id="SM00032">
    <property type="entry name" value="CCP"/>
    <property type="match status" value="3"/>
</dbReference>
<name>A0AAV2PWU5_MEGNR</name>
<evidence type="ECO:0000313" key="7">
    <source>
        <dbReference type="Proteomes" id="UP001497623"/>
    </source>
</evidence>
<evidence type="ECO:0000256" key="3">
    <source>
        <dbReference type="ARBA" id="ARBA00023157"/>
    </source>
</evidence>
<sequence>GRSGRNLNVDVDCGVPPEIEHSSVMLVDNLTTNGAKAIYQCAENYAIIGEVISTCGGEGHWSQPGVCLLFSDLWCPELESKNKSSIQMSGNKTSGYKASFTCEAGHMLIGNKSIFCALGGTWSGKPPQCHFINCGHPENLRDGQMILVNHTTYLNSIAMYECGEDFLINGPEERICMDDGHWSSMAPICMKKCKPGQARCG</sequence>
<dbReference type="InterPro" id="IPR000436">
    <property type="entry name" value="Sushi_SCR_CCP_dom"/>
</dbReference>
<gene>
    <name evidence="6" type="ORF">MNOR_LOCUS5690</name>
</gene>
<dbReference type="AlphaFoldDB" id="A0AAV2PWU5"/>
<evidence type="ECO:0000256" key="1">
    <source>
        <dbReference type="ARBA" id="ARBA00022729"/>
    </source>
</evidence>
<keyword evidence="1" id="KW-0732">Signal</keyword>
<feature type="non-terminal residue" evidence="6">
    <location>
        <position position="1"/>
    </location>
</feature>
<feature type="domain" description="Sushi" evidence="5">
    <location>
        <begin position="132"/>
        <end position="191"/>
    </location>
</feature>
<dbReference type="EMBL" id="CAXKWB010002242">
    <property type="protein sequence ID" value="CAL4066443.1"/>
    <property type="molecule type" value="Genomic_DNA"/>
</dbReference>
<comment type="caution">
    <text evidence="4">Lacks conserved residue(s) required for the propagation of feature annotation.</text>
</comment>
<dbReference type="Pfam" id="PF00084">
    <property type="entry name" value="Sushi"/>
    <property type="match status" value="3"/>
</dbReference>
<feature type="disulfide bond" evidence="4">
    <location>
        <begin position="162"/>
        <end position="189"/>
    </location>
</feature>
<evidence type="ECO:0000259" key="5">
    <source>
        <dbReference type="PROSITE" id="PS50923"/>
    </source>
</evidence>
<keyword evidence="2" id="KW-0677">Repeat</keyword>
<keyword evidence="4" id="KW-0768">Sushi</keyword>
<dbReference type="InterPro" id="IPR035976">
    <property type="entry name" value="Sushi/SCR/CCP_sf"/>
</dbReference>
<accession>A0AAV2PWU5</accession>
<keyword evidence="7" id="KW-1185">Reference proteome</keyword>
<comment type="caution">
    <text evidence="6">The sequence shown here is derived from an EMBL/GenBank/DDBJ whole genome shotgun (WGS) entry which is preliminary data.</text>
</comment>
<dbReference type="CDD" id="cd00033">
    <property type="entry name" value="CCP"/>
    <property type="match status" value="3"/>
</dbReference>
<reference evidence="6 7" key="1">
    <citation type="submission" date="2024-05" db="EMBL/GenBank/DDBJ databases">
        <authorList>
            <person name="Wallberg A."/>
        </authorList>
    </citation>
    <scope>NUCLEOTIDE SEQUENCE [LARGE SCALE GENOMIC DNA]</scope>
</reference>
<dbReference type="SUPFAM" id="SSF57535">
    <property type="entry name" value="Complement control module/SCR domain"/>
    <property type="match status" value="3"/>
</dbReference>
<protein>
    <recommendedName>
        <fullName evidence="5">Sushi domain-containing protein</fullName>
    </recommendedName>
</protein>
<organism evidence="6 7">
    <name type="scientific">Meganyctiphanes norvegica</name>
    <name type="common">Northern krill</name>
    <name type="synonym">Thysanopoda norvegica</name>
    <dbReference type="NCBI Taxonomy" id="48144"/>
    <lineage>
        <taxon>Eukaryota</taxon>
        <taxon>Metazoa</taxon>
        <taxon>Ecdysozoa</taxon>
        <taxon>Arthropoda</taxon>
        <taxon>Crustacea</taxon>
        <taxon>Multicrustacea</taxon>
        <taxon>Malacostraca</taxon>
        <taxon>Eumalacostraca</taxon>
        <taxon>Eucarida</taxon>
        <taxon>Euphausiacea</taxon>
        <taxon>Euphausiidae</taxon>
        <taxon>Meganyctiphanes</taxon>
    </lineage>
</organism>
<dbReference type="InterPro" id="IPR051277">
    <property type="entry name" value="SEZ6_CSMD_C4BPB_Regulators"/>
</dbReference>
<evidence type="ECO:0000313" key="6">
    <source>
        <dbReference type="EMBL" id="CAL4066443.1"/>
    </source>
</evidence>
<dbReference type="PANTHER" id="PTHR45656">
    <property type="entry name" value="PROTEIN CBR-CLEC-78"/>
    <property type="match status" value="1"/>
</dbReference>
<dbReference type="Proteomes" id="UP001497623">
    <property type="component" value="Unassembled WGS sequence"/>
</dbReference>
<evidence type="ECO:0000256" key="4">
    <source>
        <dbReference type="PROSITE-ProRule" id="PRU00302"/>
    </source>
</evidence>
<evidence type="ECO:0000256" key="2">
    <source>
        <dbReference type="ARBA" id="ARBA00022737"/>
    </source>
</evidence>
<dbReference type="PROSITE" id="PS50923">
    <property type="entry name" value="SUSHI"/>
    <property type="match status" value="3"/>
</dbReference>
<dbReference type="Gene3D" id="2.10.70.10">
    <property type="entry name" value="Complement Module, domain 1"/>
    <property type="match status" value="3"/>
</dbReference>
<feature type="domain" description="Sushi" evidence="5">
    <location>
        <begin position="11"/>
        <end position="69"/>
    </location>
</feature>